<dbReference type="Pfam" id="PF00573">
    <property type="entry name" value="Ribosomal_L4"/>
    <property type="match status" value="1"/>
</dbReference>
<dbReference type="Proteomes" id="UP000268321">
    <property type="component" value="Unassembled WGS sequence"/>
</dbReference>
<reference evidence="7" key="1">
    <citation type="journal article" date="2018" name="Nat. Microbiol.">
        <title>Leveraging single-cell genomics to expand the fungal tree of life.</title>
        <authorList>
            <person name="Ahrendt S.R."/>
            <person name="Quandt C.A."/>
            <person name="Ciobanu D."/>
            <person name="Clum A."/>
            <person name="Salamov A."/>
            <person name="Andreopoulos B."/>
            <person name="Cheng J.F."/>
            <person name="Woyke T."/>
            <person name="Pelin A."/>
            <person name="Henrissat B."/>
            <person name="Reynolds N.K."/>
            <person name="Benny G.L."/>
            <person name="Smith M.E."/>
            <person name="James T.Y."/>
            <person name="Grigoriev I.V."/>
        </authorList>
    </citation>
    <scope>NUCLEOTIDE SEQUENCE [LARGE SCALE GENOMIC DNA]</scope>
    <source>
        <strain evidence="7">Baker2002</strain>
    </source>
</reference>
<keyword evidence="2 6" id="KW-0689">Ribosomal protein</keyword>
<keyword evidence="3" id="KW-0687">Ribonucleoprotein</keyword>
<keyword evidence="7" id="KW-1185">Reference proteome</keyword>
<dbReference type="SUPFAM" id="SSF52166">
    <property type="entry name" value="Ribosomal protein L4"/>
    <property type="match status" value="1"/>
</dbReference>
<protein>
    <recommendedName>
        <fullName evidence="4">Large ribosomal subunit protein uL4m</fullName>
    </recommendedName>
</protein>
<dbReference type="PANTHER" id="PTHR10746:SF6">
    <property type="entry name" value="LARGE RIBOSOMAL SUBUNIT PROTEIN UL4M"/>
    <property type="match status" value="1"/>
</dbReference>
<name>A0A4P9ZDJ0_9ASCO</name>
<dbReference type="OrthoDB" id="275876at2759"/>
<evidence type="ECO:0000256" key="1">
    <source>
        <dbReference type="ARBA" id="ARBA00010528"/>
    </source>
</evidence>
<dbReference type="PANTHER" id="PTHR10746">
    <property type="entry name" value="50S RIBOSOMAL PROTEIN L4"/>
    <property type="match status" value="1"/>
</dbReference>
<dbReference type="GO" id="GO:0006412">
    <property type="term" value="P:translation"/>
    <property type="evidence" value="ECO:0007669"/>
    <property type="project" value="InterPro"/>
</dbReference>
<dbReference type="InterPro" id="IPR013005">
    <property type="entry name" value="Ribosomal_uL4-like"/>
</dbReference>
<dbReference type="EMBL" id="ML004448">
    <property type="protein sequence ID" value="RKP31006.1"/>
    <property type="molecule type" value="Genomic_DNA"/>
</dbReference>
<evidence type="ECO:0000256" key="5">
    <source>
        <dbReference type="SAM" id="MobiDB-lite"/>
    </source>
</evidence>
<organism evidence="6 7">
    <name type="scientific">Metschnikowia bicuspidata</name>
    <dbReference type="NCBI Taxonomy" id="27322"/>
    <lineage>
        <taxon>Eukaryota</taxon>
        <taxon>Fungi</taxon>
        <taxon>Dikarya</taxon>
        <taxon>Ascomycota</taxon>
        <taxon>Saccharomycotina</taxon>
        <taxon>Pichiomycetes</taxon>
        <taxon>Metschnikowiaceae</taxon>
        <taxon>Metschnikowia</taxon>
    </lineage>
</organism>
<dbReference type="Gene3D" id="3.40.1370.10">
    <property type="match status" value="1"/>
</dbReference>
<evidence type="ECO:0000313" key="7">
    <source>
        <dbReference type="Proteomes" id="UP000268321"/>
    </source>
</evidence>
<evidence type="ECO:0000256" key="4">
    <source>
        <dbReference type="ARBA" id="ARBA00040565"/>
    </source>
</evidence>
<evidence type="ECO:0000256" key="2">
    <source>
        <dbReference type="ARBA" id="ARBA00022980"/>
    </source>
</evidence>
<sequence>MFRQISRRISSSAFSVGTPAEFTLASIRTFPSLEPHTMKVYPRKFLDHPLRRDLLWSAVIYEADCARVGSGYVPTKADSPFSNRKLRPQKGTGRARVGDANSPTRDNGLKAHGIKAPHDWSTKLPLKVYSRAFRTALSDQYRNGRLYVIGGESAGEHEFTRADFAYAYPEQMRRFVEHHGLERLNLLFVVDGHREQLVSAAADMGKKCDVLVKECVEVRDILRANRIFVEESAMNWFVSRYVDMWPGI</sequence>
<dbReference type="InterPro" id="IPR023574">
    <property type="entry name" value="Ribosomal_uL4_dom_sf"/>
</dbReference>
<dbReference type="GO" id="GO:0005840">
    <property type="term" value="C:ribosome"/>
    <property type="evidence" value="ECO:0007669"/>
    <property type="project" value="UniProtKB-KW"/>
</dbReference>
<feature type="region of interest" description="Disordered" evidence="5">
    <location>
        <begin position="79"/>
        <end position="114"/>
    </location>
</feature>
<dbReference type="InterPro" id="IPR002136">
    <property type="entry name" value="Ribosomal_uL4"/>
</dbReference>
<evidence type="ECO:0000313" key="6">
    <source>
        <dbReference type="EMBL" id="RKP31006.1"/>
    </source>
</evidence>
<proteinExistence type="inferred from homology"/>
<dbReference type="GO" id="GO:0003735">
    <property type="term" value="F:structural constituent of ribosome"/>
    <property type="evidence" value="ECO:0007669"/>
    <property type="project" value="InterPro"/>
</dbReference>
<comment type="similarity">
    <text evidence="1">Belongs to the universal ribosomal protein uL4 family.</text>
</comment>
<accession>A0A4P9ZDJ0</accession>
<gene>
    <name evidence="6" type="ORF">METBISCDRAFT_15021</name>
</gene>
<dbReference type="AlphaFoldDB" id="A0A4P9ZDJ0"/>
<dbReference type="GO" id="GO:1990904">
    <property type="term" value="C:ribonucleoprotein complex"/>
    <property type="evidence" value="ECO:0007669"/>
    <property type="project" value="UniProtKB-KW"/>
</dbReference>
<evidence type="ECO:0000256" key="3">
    <source>
        <dbReference type="ARBA" id="ARBA00023274"/>
    </source>
</evidence>